<name>A0A1Y2HHI3_9FUNG</name>
<comment type="caution">
    <text evidence="2">The sequence shown here is derived from an EMBL/GenBank/DDBJ whole genome shotgun (WGS) entry which is preliminary data.</text>
</comment>
<gene>
    <name evidence="2" type="ORF">BCR44DRAFT_362285</name>
</gene>
<proteinExistence type="predicted"/>
<dbReference type="Proteomes" id="UP000193411">
    <property type="component" value="Unassembled WGS sequence"/>
</dbReference>
<feature type="region of interest" description="Disordered" evidence="1">
    <location>
        <begin position="51"/>
        <end position="103"/>
    </location>
</feature>
<evidence type="ECO:0000313" key="2">
    <source>
        <dbReference type="EMBL" id="ORZ34060.1"/>
    </source>
</evidence>
<reference evidence="2 3" key="1">
    <citation type="submission" date="2016-07" db="EMBL/GenBank/DDBJ databases">
        <title>Pervasive Adenine N6-methylation of Active Genes in Fungi.</title>
        <authorList>
            <consortium name="DOE Joint Genome Institute"/>
            <person name="Mondo S.J."/>
            <person name="Dannebaum R.O."/>
            <person name="Kuo R.C."/>
            <person name="Labutti K."/>
            <person name="Haridas S."/>
            <person name="Kuo A."/>
            <person name="Salamov A."/>
            <person name="Ahrendt S.R."/>
            <person name="Lipzen A."/>
            <person name="Sullivan W."/>
            <person name="Andreopoulos W.B."/>
            <person name="Clum A."/>
            <person name="Lindquist E."/>
            <person name="Daum C."/>
            <person name="Ramamoorthy G.K."/>
            <person name="Gryganskyi A."/>
            <person name="Culley D."/>
            <person name="Magnuson J.K."/>
            <person name="James T.Y."/>
            <person name="O'Malley M.A."/>
            <person name="Stajich J.E."/>
            <person name="Spatafora J.W."/>
            <person name="Visel A."/>
            <person name="Grigoriev I.V."/>
        </authorList>
    </citation>
    <scope>NUCLEOTIDE SEQUENCE [LARGE SCALE GENOMIC DNA]</scope>
    <source>
        <strain evidence="2 3">PL171</strain>
    </source>
</reference>
<sequence length="247" mass="26248">MTKPFSIRQHQPTHFSTTKSDSGHSSKKPFTMACLEPIKSQMSSMLARLSSVLPNSSSSSASPNPRSTPAPSTYTGRSWPMSILSRNPTANTHGATSYRPLSDTMPVDSFSIESLVADNPQELAASRRGRSKTPQVHTGRHSCAPIIVDSTSRRSMNLVGTSSLGSPLAPPTAKRADTEPSPAAMAKYHCDLGAGNVATAHGFSSPPVQWGHIIYEPRSSRLPTLPCSSPHPGSSTSAVLPSEQVRC</sequence>
<evidence type="ECO:0000313" key="3">
    <source>
        <dbReference type="Proteomes" id="UP000193411"/>
    </source>
</evidence>
<dbReference type="AlphaFoldDB" id="A0A1Y2HHI3"/>
<feature type="compositionally biased region" description="Polar residues" evidence="1">
    <location>
        <begin position="8"/>
        <end position="20"/>
    </location>
</feature>
<keyword evidence="3" id="KW-1185">Reference proteome</keyword>
<organism evidence="2 3">
    <name type="scientific">Catenaria anguillulae PL171</name>
    <dbReference type="NCBI Taxonomy" id="765915"/>
    <lineage>
        <taxon>Eukaryota</taxon>
        <taxon>Fungi</taxon>
        <taxon>Fungi incertae sedis</taxon>
        <taxon>Blastocladiomycota</taxon>
        <taxon>Blastocladiomycetes</taxon>
        <taxon>Blastocladiales</taxon>
        <taxon>Catenariaceae</taxon>
        <taxon>Catenaria</taxon>
    </lineage>
</organism>
<accession>A0A1Y2HHI3</accession>
<feature type="region of interest" description="Disordered" evidence="1">
    <location>
        <begin position="1"/>
        <end position="35"/>
    </location>
</feature>
<feature type="region of interest" description="Disordered" evidence="1">
    <location>
        <begin position="122"/>
        <end position="142"/>
    </location>
</feature>
<feature type="compositionally biased region" description="Low complexity" evidence="1">
    <location>
        <begin position="51"/>
        <end position="73"/>
    </location>
</feature>
<feature type="non-terminal residue" evidence="2">
    <location>
        <position position="247"/>
    </location>
</feature>
<protein>
    <submittedName>
        <fullName evidence="2">Uncharacterized protein</fullName>
    </submittedName>
</protein>
<feature type="region of interest" description="Disordered" evidence="1">
    <location>
        <begin position="224"/>
        <end position="247"/>
    </location>
</feature>
<evidence type="ECO:0000256" key="1">
    <source>
        <dbReference type="SAM" id="MobiDB-lite"/>
    </source>
</evidence>
<dbReference type="EMBL" id="MCFL01000031">
    <property type="protein sequence ID" value="ORZ34060.1"/>
    <property type="molecule type" value="Genomic_DNA"/>
</dbReference>
<feature type="compositionally biased region" description="Polar residues" evidence="1">
    <location>
        <begin position="84"/>
        <end position="95"/>
    </location>
</feature>